<dbReference type="RefSeq" id="WP_058739463.1">
    <property type="nucleotide sequence ID" value="NZ_CP011266.1"/>
</dbReference>
<evidence type="ECO:0000313" key="5">
    <source>
        <dbReference type="Proteomes" id="UP000067738"/>
    </source>
</evidence>
<reference evidence="4 5" key="1">
    <citation type="submission" date="2015-04" db="EMBL/GenBank/DDBJ databases">
        <title>The complete genome sequence of the rumen methanogen Methanobrevibacter millerae SM9.</title>
        <authorList>
            <person name="Leahy S.C."/>
            <person name="Kelly W.J."/>
            <person name="Pacheco D.M."/>
            <person name="Li D."/>
            <person name="Altermann E."/>
            <person name="Attwood G.T."/>
        </authorList>
    </citation>
    <scope>NUCLEOTIDE SEQUENCE [LARGE SCALE GENOMIC DNA]</scope>
    <source>
        <strain evidence="4 5">SM9</strain>
    </source>
</reference>
<sequence>MKVKDGIIGLVIGDALGVPVEFQSRESLKIDPVTKMEGYGTYNMPPGTWSDDSSMTIATMASIVNKNEIDYDDIMKEFQSWIETGKYTQYSNTFDYGITTARGIQNYKMGIDAIECGGTGERDNGNGSLMRILPLAFIPDIDYETIENISGLTHGHLRSKIACVFYIEIAKSMLENNLTIDEHIKLAGNKIKEHYKDSGELHHFKRIFNDELNDEDSISSKGYVITTFESVIYSLKNTDNFRDAVLKAVNLGRDTDTVGAICGGLAGIFYGFDSIPVDWIEEIPKISEVFELCEKYEVYCDGCL</sequence>
<comment type="similarity">
    <text evidence="1">Belongs to the ADP-ribosylglycohydrolase family.</text>
</comment>
<keyword evidence="3" id="KW-0460">Magnesium</keyword>
<dbReference type="Proteomes" id="UP000067738">
    <property type="component" value="Chromosome"/>
</dbReference>
<dbReference type="EMBL" id="CP011266">
    <property type="protein sequence ID" value="ALT69216.1"/>
    <property type="molecule type" value="Genomic_DNA"/>
</dbReference>
<evidence type="ECO:0000256" key="1">
    <source>
        <dbReference type="ARBA" id="ARBA00010702"/>
    </source>
</evidence>
<dbReference type="GeneID" id="26736382"/>
<dbReference type="AlphaFoldDB" id="A0A0U3E8A8"/>
<dbReference type="InterPro" id="IPR036705">
    <property type="entry name" value="Ribosyl_crysJ1_sf"/>
</dbReference>
<proteinExistence type="inferred from homology"/>
<comment type="cofactor">
    <cofactor evidence="3">
        <name>Mg(2+)</name>
        <dbReference type="ChEBI" id="CHEBI:18420"/>
    </cofactor>
    <text evidence="3">Binds 2 magnesium ions per subunit.</text>
</comment>
<feature type="binding site" evidence="3">
    <location>
        <position position="50"/>
    </location>
    <ligand>
        <name>Mg(2+)</name>
        <dbReference type="ChEBI" id="CHEBI:18420"/>
        <label>1</label>
    </ligand>
</feature>
<feature type="binding site" evidence="3">
    <location>
        <position position="52"/>
    </location>
    <ligand>
        <name>Mg(2+)</name>
        <dbReference type="ChEBI" id="CHEBI:18420"/>
        <label>1</label>
    </ligand>
</feature>
<keyword evidence="5" id="KW-1185">Reference proteome</keyword>
<dbReference type="InterPro" id="IPR050792">
    <property type="entry name" value="ADP-ribosylglycohydrolase"/>
</dbReference>
<name>A0A0U3E8A8_9EURY</name>
<organism evidence="4 5">
    <name type="scientific">Methanobrevibacter millerae</name>
    <dbReference type="NCBI Taxonomy" id="230361"/>
    <lineage>
        <taxon>Archaea</taxon>
        <taxon>Methanobacteriati</taxon>
        <taxon>Methanobacteriota</taxon>
        <taxon>Methanomada group</taxon>
        <taxon>Methanobacteria</taxon>
        <taxon>Methanobacteriales</taxon>
        <taxon>Methanobacteriaceae</taxon>
        <taxon>Methanobrevibacter</taxon>
    </lineage>
</organism>
<feature type="binding site" evidence="3">
    <location>
        <position position="254"/>
    </location>
    <ligand>
        <name>Mg(2+)</name>
        <dbReference type="ChEBI" id="CHEBI:18420"/>
        <label>1</label>
    </ligand>
</feature>
<evidence type="ECO:0000313" key="4">
    <source>
        <dbReference type="EMBL" id="ALT69216.1"/>
    </source>
</evidence>
<accession>A0A0U3E8A8</accession>
<feature type="binding site" evidence="3">
    <location>
        <position position="257"/>
    </location>
    <ligand>
        <name>Mg(2+)</name>
        <dbReference type="ChEBI" id="CHEBI:18420"/>
        <label>1</label>
    </ligand>
</feature>
<dbReference type="PANTHER" id="PTHR16222:SF24">
    <property type="entry name" value="ADP-RIBOSYLHYDROLASE ARH3"/>
    <property type="match status" value="1"/>
</dbReference>
<gene>
    <name evidence="4" type="ORF">sm9_1435</name>
</gene>
<evidence type="ECO:0000256" key="2">
    <source>
        <dbReference type="ARBA" id="ARBA00022801"/>
    </source>
</evidence>
<dbReference type="Pfam" id="PF03747">
    <property type="entry name" value="ADP_ribosyl_GH"/>
    <property type="match status" value="1"/>
</dbReference>
<dbReference type="OrthoDB" id="114878at2157"/>
<dbReference type="GO" id="GO:0046872">
    <property type="term" value="F:metal ion binding"/>
    <property type="evidence" value="ECO:0007669"/>
    <property type="project" value="UniProtKB-KW"/>
</dbReference>
<dbReference type="KEGG" id="mmil:sm9_1435"/>
<dbReference type="InterPro" id="IPR005502">
    <property type="entry name" value="Ribosyl_crysJ1"/>
</dbReference>
<evidence type="ECO:0000256" key="3">
    <source>
        <dbReference type="PIRSR" id="PIRSR605502-1"/>
    </source>
</evidence>
<keyword evidence="2 4" id="KW-0378">Hydrolase</keyword>
<dbReference type="Gene3D" id="1.10.4080.10">
    <property type="entry name" value="ADP-ribosylation/Crystallin J1"/>
    <property type="match status" value="1"/>
</dbReference>
<keyword evidence="3" id="KW-0479">Metal-binding</keyword>
<dbReference type="PANTHER" id="PTHR16222">
    <property type="entry name" value="ADP-RIBOSYLGLYCOHYDROLASE"/>
    <property type="match status" value="1"/>
</dbReference>
<dbReference type="PATRIC" id="fig|230361.4.peg.1478"/>
<protein>
    <submittedName>
        <fullName evidence="4">ADP-ribosylglycohydrolase family protein</fullName>
    </submittedName>
</protein>
<feature type="binding site" evidence="3">
    <location>
        <position position="256"/>
    </location>
    <ligand>
        <name>Mg(2+)</name>
        <dbReference type="ChEBI" id="CHEBI:18420"/>
        <label>1</label>
    </ligand>
</feature>
<dbReference type="SUPFAM" id="SSF101478">
    <property type="entry name" value="ADP-ribosylglycohydrolase"/>
    <property type="match status" value="1"/>
</dbReference>
<dbReference type="GO" id="GO:0016787">
    <property type="term" value="F:hydrolase activity"/>
    <property type="evidence" value="ECO:0007669"/>
    <property type="project" value="UniProtKB-KW"/>
</dbReference>
<feature type="binding site" evidence="3">
    <location>
        <position position="51"/>
    </location>
    <ligand>
        <name>Mg(2+)</name>
        <dbReference type="ChEBI" id="CHEBI:18420"/>
        <label>1</label>
    </ligand>
</feature>